<accession>A0A9X2GPM9</accession>
<comment type="caution">
    <text evidence="1">The sequence shown here is derived from an EMBL/GenBank/DDBJ whole genome shotgun (WGS) entry which is preliminary data.</text>
</comment>
<dbReference type="Proteomes" id="UP001139648">
    <property type="component" value="Unassembled WGS sequence"/>
</dbReference>
<proteinExistence type="predicted"/>
<evidence type="ECO:0000313" key="1">
    <source>
        <dbReference type="EMBL" id="MCP2361617.1"/>
    </source>
</evidence>
<sequence>MSPGTVAWLAMIAGERITSELDEASPLEP</sequence>
<evidence type="ECO:0000313" key="2">
    <source>
        <dbReference type="Proteomes" id="UP001139648"/>
    </source>
</evidence>
<dbReference type="EMBL" id="JAMZEB010000002">
    <property type="protein sequence ID" value="MCP2361617.1"/>
    <property type="molecule type" value="Genomic_DNA"/>
</dbReference>
<reference evidence="1" key="1">
    <citation type="submission" date="2022-06" db="EMBL/GenBank/DDBJ databases">
        <title>Sequencing the genomes of 1000 actinobacteria strains.</title>
        <authorList>
            <person name="Klenk H.-P."/>
        </authorList>
    </citation>
    <scope>NUCLEOTIDE SEQUENCE</scope>
    <source>
        <strain evidence="1">DSM 46694</strain>
    </source>
</reference>
<gene>
    <name evidence="1" type="ORF">HD597_008637</name>
</gene>
<organism evidence="1 2">
    <name type="scientific">Nonomuraea thailandensis</name>
    <dbReference type="NCBI Taxonomy" id="1188745"/>
    <lineage>
        <taxon>Bacteria</taxon>
        <taxon>Bacillati</taxon>
        <taxon>Actinomycetota</taxon>
        <taxon>Actinomycetes</taxon>
        <taxon>Streptosporangiales</taxon>
        <taxon>Streptosporangiaceae</taxon>
        <taxon>Nonomuraea</taxon>
    </lineage>
</organism>
<dbReference type="AlphaFoldDB" id="A0A9X2GPM9"/>
<keyword evidence="2" id="KW-1185">Reference proteome</keyword>
<protein>
    <submittedName>
        <fullName evidence="1">Uncharacterized protein</fullName>
    </submittedName>
</protein>
<name>A0A9X2GPM9_9ACTN</name>